<keyword evidence="7 15" id="KW-0479">Metal-binding</keyword>
<dbReference type="AlphaFoldDB" id="A0A2J0Q7U0"/>
<proteinExistence type="inferred from homology"/>
<organism evidence="18 19">
    <name type="scientific">Candidatus Yanofskybacteria bacterium CG10_big_fil_rev_8_21_14_0_10_36_16</name>
    <dbReference type="NCBI Taxonomy" id="1975096"/>
    <lineage>
        <taxon>Bacteria</taxon>
        <taxon>Candidatus Yanofskyibacteriota</taxon>
    </lineage>
</organism>
<evidence type="ECO:0000256" key="12">
    <source>
        <dbReference type="ARBA" id="ARBA00023146"/>
    </source>
</evidence>
<comment type="subunit">
    <text evidence="4 15">Monomer.</text>
</comment>
<dbReference type="PRINTS" id="PR00984">
    <property type="entry name" value="TRNASYNTHILE"/>
</dbReference>
<reference evidence="18 19" key="1">
    <citation type="submission" date="2017-09" db="EMBL/GenBank/DDBJ databases">
        <title>Depth-based differentiation of microbial function through sediment-hosted aquifers and enrichment of novel symbionts in the deep terrestrial subsurface.</title>
        <authorList>
            <person name="Probst A.J."/>
            <person name="Ladd B."/>
            <person name="Jarett J.K."/>
            <person name="Geller-Mcgrath D.E."/>
            <person name="Sieber C.M."/>
            <person name="Emerson J.B."/>
            <person name="Anantharaman K."/>
            <person name="Thomas B.C."/>
            <person name="Malmstrom R."/>
            <person name="Stieglmeier M."/>
            <person name="Klingl A."/>
            <person name="Woyke T."/>
            <person name="Ryan C.M."/>
            <person name="Banfield J.F."/>
        </authorList>
    </citation>
    <scope>NUCLEOTIDE SEQUENCE [LARGE SCALE GENOMIC DNA]</scope>
    <source>
        <strain evidence="18">CG10_big_fil_rev_8_21_14_0_10_36_16</strain>
    </source>
</reference>
<dbReference type="InterPro" id="IPR009080">
    <property type="entry name" value="tRNAsynth_Ia_anticodon-bd"/>
</dbReference>
<dbReference type="InterPro" id="IPR013155">
    <property type="entry name" value="M/V/L/I-tRNA-synth_anticd-bd"/>
</dbReference>
<keyword evidence="12 15" id="KW-0030">Aminoacyl-tRNA synthetase</keyword>
<dbReference type="Gene3D" id="3.40.50.620">
    <property type="entry name" value="HUPs"/>
    <property type="match status" value="2"/>
</dbReference>
<dbReference type="Gene3D" id="3.90.740.10">
    <property type="entry name" value="Valyl/Leucyl/Isoleucyl-tRNA synthetase, editing domain"/>
    <property type="match status" value="1"/>
</dbReference>
<dbReference type="SUPFAM" id="SSF52374">
    <property type="entry name" value="Nucleotidylyl transferase"/>
    <property type="match status" value="1"/>
</dbReference>
<feature type="domain" description="Aminoacyl-tRNA synthetase class Ia" evidence="16">
    <location>
        <begin position="13"/>
        <end position="489"/>
    </location>
</feature>
<dbReference type="CDD" id="cd07067">
    <property type="entry name" value="HP_PGM_like"/>
    <property type="match status" value="1"/>
</dbReference>
<dbReference type="Pfam" id="PF00133">
    <property type="entry name" value="tRNA-synt_1"/>
    <property type="match status" value="2"/>
</dbReference>
<comment type="function">
    <text evidence="13 15">Catalyzes the attachment of isoleucine to tRNA(Ile). As IleRS can inadvertently accommodate and process structurally similar amino acids such as valine, to avoid such errors it has two additional distinct tRNA(Ile)-dependent editing activities. One activity is designated as 'pretransfer' editing and involves the hydrolysis of activated Val-AMP. The other activity is designated 'posttransfer' editing and involves deacylation of mischarged Val-tRNA(Ile).</text>
</comment>
<dbReference type="PANTHER" id="PTHR42780">
    <property type="entry name" value="SOLEUCYL-TRNA SYNTHETASE"/>
    <property type="match status" value="1"/>
</dbReference>
<dbReference type="InterPro" id="IPR002300">
    <property type="entry name" value="aa-tRNA-synth_Ia"/>
</dbReference>
<evidence type="ECO:0000256" key="7">
    <source>
        <dbReference type="ARBA" id="ARBA00022723"/>
    </source>
</evidence>
<dbReference type="GO" id="GO:0008270">
    <property type="term" value="F:zinc ion binding"/>
    <property type="evidence" value="ECO:0007669"/>
    <property type="project" value="UniProtKB-UniRule"/>
</dbReference>
<evidence type="ECO:0000313" key="18">
    <source>
        <dbReference type="EMBL" id="PJE51152.1"/>
    </source>
</evidence>
<dbReference type="SUPFAM" id="SSF50677">
    <property type="entry name" value="ValRS/IleRS/LeuRS editing domain"/>
    <property type="match status" value="1"/>
</dbReference>
<name>A0A2J0Q7U0_9BACT</name>
<evidence type="ECO:0000256" key="3">
    <source>
        <dbReference type="ARBA" id="ARBA00007078"/>
    </source>
</evidence>
<dbReference type="InterPro" id="IPR023586">
    <property type="entry name" value="Ile-tRNA-ligase_type2"/>
</dbReference>
<comment type="domain">
    <text evidence="15">IleRS has two distinct active sites: one for aminoacylation and one for editing. The misactivated valine is translocated from the active site to the editing site, which sterically excludes the correctly activated isoleucine. The single editing site contains two valyl binding pockets, one specific for each substrate (Val-AMP or Val-tRNA(Ile)).</text>
</comment>
<accession>A0A2J0Q7U0</accession>
<evidence type="ECO:0000256" key="2">
    <source>
        <dbReference type="ARBA" id="ARBA00004496"/>
    </source>
</evidence>
<dbReference type="SMART" id="SM00855">
    <property type="entry name" value="PGAM"/>
    <property type="match status" value="1"/>
</dbReference>
<dbReference type="GO" id="GO:0005524">
    <property type="term" value="F:ATP binding"/>
    <property type="evidence" value="ECO:0007669"/>
    <property type="project" value="UniProtKB-UniRule"/>
</dbReference>
<keyword evidence="9 15" id="KW-0862">Zinc</keyword>
<evidence type="ECO:0000256" key="15">
    <source>
        <dbReference type="HAMAP-Rule" id="MF_02003"/>
    </source>
</evidence>
<keyword evidence="10 15" id="KW-0067">ATP-binding</keyword>
<comment type="catalytic activity">
    <reaction evidence="14 15">
        <text>tRNA(Ile) + L-isoleucine + ATP = L-isoleucyl-tRNA(Ile) + AMP + diphosphate</text>
        <dbReference type="Rhea" id="RHEA:11060"/>
        <dbReference type="Rhea" id="RHEA-COMP:9666"/>
        <dbReference type="Rhea" id="RHEA-COMP:9695"/>
        <dbReference type="ChEBI" id="CHEBI:30616"/>
        <dbReference type="ChEBI" id="CHEBI:33019"/>
        <dbReference type="ChEBI" id="CHEBI:58045"/>
        <dbReference type="ChEBI" id="CHEBI:78442"/>
        <dbReference type="ChEBI" id="CHEBI:78528"/>
        <dbReference type="ChEBI" id="CHEBI:456215"/>
        <dbReference type="EC" id="6.1.1.5"/>
    </reaction>
</comment>
<evidence type="ECO:0000256" key="13">
    <source>
        <dbReference type="ARBA" id="ARBA00025217"/>
    </source>
</evidence>
<dbReference type="Proteomes" id="UP000228496">
    <property type="component" value="Unassembled WGS sequence"/>
</dbReference>
<dbReference type="Gene3D" id="3.40.50.1240">
    <property type="entry name" value="Phosphoglycerate mutase-like"/>
    <property type="match status" value="1"/>
</dbReference>
<evidence type="ECO:0000256" key="6">
    <source>
        <dbReference type="ARBA" id="ARBA00022598"/>
    </source>
</evidence>
<gene>
    <name evidence="15" type="primary">ileS</name>
    <name evidence="18" type="ORF">COV29_02670</name>
</gene>
<dbReference type="Pfam" id="PF00300">
    <property type="entry name" value="His_Phos_1"/>
    <property type="match status" value="1"/>
</dbReference>
<dbReference type="EMBL" id="PCXQ01000004">
    <property type="protein sequence ID" value="PJE51152.1"/>
    <property type="molecule type" value="Genomic_DNA"/>
</dbReference>
<keyword evidence="5 15" id="KW-0963">Cytoplasm</keyword>
<feature type="binding site" evidence="15">
    <location>
        <position position="794"/>
    </location>
    <ligand>
        <name>ATP</name>
        <dbReference type="ChEBI" id="CHEBI:30616"/>
    </ligand>
</feature>
<evidence type="ECO:0000259" key="17">
    <source>
        <dbReference type="Pfam" id="PF08264"/>
    </source>
</evidence>
<comment type="subcellular location">
    <subcellularLocation>
        <location evidence="2 15">Cytoplasm</location>
    </subcellularLocation>
</comment>
<dbReference type="InterPro" id="IPR002301">
    <property type="entry name" value="Ile-tRNA-ligase"/>
</dbReference>
<evidence type="ECO:0000256" key="8">
    <source>
        <dbReference type="ARBA" id="ARBA00022741"/>
    </source>
</evidence>
<evidence type="ECO:0000256" key="9">
    <source>
        <dbReference type="ARBA" id="ARBA00022833"/>
    </source>
</evidence>
<dbReference type="HAMAP" id="MF_02003">
    <property type="entry name" value="Ile_tRNA_synth_type2"/>
    <property type="match status" value="1"/>
</dbReference>
<feature type="domain" description="Methionyl/Valyl/Leucyl/Isoleucyl-tRNA synthetase anticodon-binding" evidence="17">
    <location>
        <begin position="873"/>
        <end position="1018"/>
    </location>
</feature>
<dbReference type="GO" id="GO:0005737">
    <property type="term" value="C:cytoplasm"/>
    <property type="evidence" value="ECO:0007669"/>
    <property type="project" value="UniProtKB-SubCell"/>
</dbReference>
<dbReference type="SUPFAM" id="SSF53254">
    <property type="entry name" value="Phosphoglycerate mutase-like"/>
    <property type="match status" value="1"/>
</dbReference>
<evidence type="ECO:0000256" key="11">
    <source>
        <dbReference type="ARBA" id="ARBA00022917"/>
    </source>
</evidence>
<evidence type="ECO:0000259" key="16">
    <source>
        <dbReference type="Pfam" id="PF00133"/>
    </source>
</evidence>
<dbReference type="Pfam" id="PF19302">
    <property type="entry name" value="DUF5915"/>
    <property type="match status" value="1"/>
</dbReference>
<dbReference type="InterPro" id="IPR014729">
    <property type="entry name" value="Rossmann-like_a/b/a_fold"/>
</dbReference>
<dbReference type="InterPro" id="IPR009008">
    <property type="entry name" value="Val/Leu/Ile-tRNA-synth_edit"/>
</dbReference>
<dbReference type="PANTHER" id="PTHR42780:SF1">
    <property type="entry name" value="ISOLEUCINE--TRNA LIGASE, CYTOPLASMIC"/>
    <property type="match status" value="1"/>
</dbReference>
<feature type="domain" description="Aminoacyl-tRNA synthetase class Ia" evidence="16">
    <location>
        <begin position="686"/>
        <end position="820"/>
    </location>
</feature>
<dbReference type="GO" id="GO:0002161">
    <property type="term" value="F:aminoacyl-tRNA deacylase activity"/>
    <property type="evidence" value="ECO:0007669"/>
    <property type="project" value="InterPro"/>
</dbReference>
<keyword evidence="8 15" id="KW-0547">Nucleotide-binding</keyword>
<evidence type="ECO:0000256" key="4">
    <source>
        <dbReference type="ARBA" id="ARBA00011245"/>
    </source>
</evidence>
<evidence type="ECO:0000256" key="14">
    <source>
        <dbReference type="ARBA" id="ARBA00048359"/>
    </source>
</evidence>
<feature type="short sequence motif" description="'KMSKS' region" evidence="15">
    <location>
        <begin position="791"/>
        <end position="795"/>
    </location>
</feature>
<dbReference type="EC" id="6.1.1.5" evidence="15"/>
<dbReference type="SUPFAM" id="SSF47323">
    <property type="entry name" value="Anticodon-binding domain of a subclass of class I aminoacyl-tRNA synthetases"/>
    <property type="match status" value="1"/>
</dbReference>
<protein>
    <recommendedName>
        <fullName evidence="15">Isoleucine--tRNA ligase</fullName>
        <ecNumber evidence="15">6.1.1.5</ecNumber>
    </recommendedName>
    <alternativeName>
        <fullName evidence="15">Isoleucyl-tRNA synthetase</fullName>
        <shortName evidence="15">IleRS</shortName>
    </alternativeName>
</protein>
<comment type="caution">
    <text evidence="18">The sequence shown here is derived from an EMBL/GenBank/DDBJ whole genome shotgun (WGS) entry which is preliminary data.</text>
</comment>
<evidence type="ECO:0000256" key="1">
    <source>
        <dbReference type="ARBA" id="ARBA00001947"/>
    </source>
</evidence>
<dbReference type="FunFam" id="3.40.50.620:FF:000063">
    <property type="entry name" value="Isoleucine--tRNA ligase"/>
    <property type="match status" value="1"/>
</dbReference>
<evidence type="ECO:0000256" key="10">
    <source>
        <dbReference type="ARBA" id="ARBA00022840"/>
    </source>
</evidence>
<feature type="short sequence motif" description="'HIGH' region" evidence="15">
    <location>
        <begin position="44"/>
        <end position="54"/>
    </location>
</feature>
<evidence type="ECO:0000256" key="5">
    <source>
        <dbReference type="ARBA" id="ARBA00022490"/>
    </source>
</evidence>
<keyword evidence="6 15" id="KW-0436">Ligase</keyword>
<evidence type="ECO:0000313" key="19">
    <source>
        <dbReference type="Proteomes" id="UP000228496"/>
    </source>
</evidence>
<dbReference type="InterPro" id="IPR029033">
    <property type="entry name" value="His_PPase_superfam"/>
</dbReference>
<dbReference type="Gene3D" id="1.10.730.10">
    <property type="entry name" value="Isoleucyl-tRNA Synthetase, Domain 1"/>
    <property type="match status" value="1"/>
</dbReference>
<comment type="cofactor">
    <cofactor evidence="1 15">
        <name>Zn(2+)</name>
        <dbReference type="ChEBI" id="CHEBI:29105"/>
    </cofactor>
</comment>
<keyword evidence="11 15" id="KW-0648">Protein biosynthesis</keyword>
<dbReference type="GO" id="GO:0004822">
    <property type="term" value="F:isoleucine-tRNA ligase activity"/>
    <property type="evidence" value="ECO:0007669"/>
    <property type="project" value="UniProtKB-UniRule"/>
</dbReference>
<dbReference type="GO" id="GO:0006428">
    <property type="term" value="P:isoleucyl-tRNA aminoacylation"/>
    <property type="evidence" value="ECO:0007669"/>
    <property type="project" value="UniProtKB-UniRule"/>
</dbReference>
<dbReference type="InterPro" id="IPR013078">
    <property type="entry name" value="His_Pase_superF_clade-1"/>
</dbReference>
<dbReference type="Pfam" id="PF08264">
    <property type="entry name" value="Anticodon_1"/>
    <property type="match status" value="1"/>
</dbReference>
<sequence>MIKENIFPKIEEKILKFWKERKIFERSLNNRKKGKKFVFFEGPPTANGKPGMHHFFGRVVKDLFNRYKTMRGFYALRKGGWDTHGLPVEIEVEKELGLKDKTEVEKYGVGKFNAMAKKSVWKYKDLWEKFTDRIGFWIDLDDPYVTYDWKYMESLWWVMGQINKKGLLYKGHKILPWCPRCGTALSSHEVAQGYKDVSEPSVFVKFKIKNPDSHNLKDNSYILAWTTTPWTLPGNVALAVGEKIKYLLVKNGPEYLIVAEDAVVNVKKDKPLDVVAEFTGKDLVGIEYEPLFDIKSLESEKSYKVYGADFVTTQEGTGVVHTAVMYGEDDYQLGKNIGLPMHHTVNEQGLFTEDVKGFEGKYVKDADKEIINYLDKKGFLYDVKNYEHSYPFCWRCKSPLIYYAKDSWFVAMSKIRDNLLKNNNKINWVPENLKEGRFGEFLRDVKDWAFSRERFWGTPLPVWECGKCEEHKVISSLEDLDKNRYREKNTFYILRHGTSEKNNIDGKDIIASRLENDSYDLLPEGIKEVEEVAKKLKKEGGVDYIYASPFKRTQHSAHIVASVLGKQVHTDDRLKELDHGSICEGKNHYACIPENINRTLDMRYGDGETWREAKARMFLVVKELDDKHEGKKFLLVSHGDPIWLLSSALDNLSDEEMLDIRKKNYPDRGELRKFEFKNYPYNEGGSIDLHRPYVDEVSIKCPKCKEQMKRVPEVVDVWFDSGSMPYAQWHYPFENKKVFEDNFPADFIAEGIDQTRGWFYTLLAVSSLLDKGFPYKNVLSYSHVLDDKGKKMSKSLGNAVDPHDIIEQFGADAGRWYFYTVNNPGETKLFSLDDVKKNMNGFLTTLVNTLRFLELYGGFKEKTSSNTPQNILDEWVLSRLNRLKAKVGNDLDDYNYTASARAIEDFVVNDLSKWWLRRSRGRFQKPEDKVILEENLRFFRHLLIEVCKLLAPFTPFIADHIYKKISDNVESVHLEDWPHHHKKFESDDLEEKMVALRDVVALGLAQRKEKEIKVRQPLMSVSVKMNKKLMPFGSELEGLIKEELNVKKVIYNTTQEDDVILDTNVTTELKNEGIARDIIRYFQDMRKEAGYNYEQKVRVVWYSESDSVVNTFSVFSDEIKEASVLSHLEQGKKTEEAFDVEKEFEIENQKVWIGIKK</sequence>
<comment type="similarity">
    <text evidence="3 15">Belongs to the class-I aminoacyl-tRNA synthetase family. IleS type 2 subfamily.</text>
</comment>